<gene>
    <name evidence="2" type="ORF">DACRYDRAFT_103518</name>
</gene>
<dbReference type="HOGENOM" id="CLU_1129022_0_0_1"/>
<dbReference type="RefSeq" id="XP_040633466.1">
    <property type="nucleotide sequence ID" value="XM_040767772.1"/>
</dbReference>
<feature type="region of interest" description="Disordered" evidence="1">
    <location>
        <begin position="107"/>
        <end position="160"/>
    </location>
</feature>
<dbReference type="EMBL" id="JH795855">
    <property type="protein sequence ID" value="EJU06572.1"/>
    <property type="molecule type" value="Genomic_DNA"/>
</dbReference>
<accession>M5GFT4</accession>
<feature type="compositionally biased region" description="Basic and acidic residues" evidence="1">
    <location>
        <begin position="1"/>
        <end position="16"/>
    </location>
</feature>
<sequence length="246" mass="26867">MVDFSTKRSATEEKVRPTSSGGRPYNHVDEEMTTRLQSIPREIRKSVTEGYRTTPTPGPAPLPRPADKDLPIFRSHRDDLVWSLDLISPEAIRGKELRPLYERFERSGPDGAGAAGQLFALPNFPGPSGERKRRIERETSPSSSAGNSPVQSPAGEMQLDLPAMDVDMDTLPQAAGAKRGFPLPQSGERKIKPPPRRMKNVQSAPAGGLRFGAGAWAATGQNELADVVDEPWEEVDFSAFANQPPE</sequence>
<feature type="region of interest" description="Disordered" evidence="1">
    <location>
        <begin position="1"/>
        <end position="71"/>
    </location>
</feature>
<feature type="compositionally biased region" description="Polar residues" evidence="1">
    <location>
        <begin position="140"/>
        <end position="151"/>
    </location>
</feature>
<evidence type="ECO:0000313" key="3">
    <source>
        <dbReference type="Proteomes" id="UP000030653"/>
    </source>
</evidence>
<evidence type="ECO:0000313" key="2">
    <source>
        <dbReference type="EMBL" id="EJU06572.1"/>
    </source>
</evidence>
<reference evidence="2 3" key="1">
    <citation type="journal article" date="2012" name="Science">
        <title>The Paleozoic origin of enzymatic lignin decomposition reconstructed from 31 fungal genomes.</title>
        <authorList>
            <person name="Floudas D."/>
            <person name="Binder M."/>
            <person name="Riley R."/>
            <person name="Barry K."/>
            <person name="Blanchette R.A."/>
            <person name="Henrissat B."/>
            <person name="Martinez A.T."/>
            <person name="Otillar R."/>
            <person name="Spatafora J.W."/>
            <person name="Yadav J.S."/>
            <person name="Aerts A."/>
            <person name="Benoit I."/>
            <person name="Boyd A."/>
            <person name="Carlson A."/>
            <person name="Copeland A."/>
            <person name="Coutinho P.M."/>
            <person name="de Vries R.P."/>
            <person name="Ferreira P."/>
            <person name="Findley K."/>
            <person name="Foster B."/>
            <person name="Gaskell J."/>
            <person name="Glotzer D."/>
            <person name="Gorecki P."/>
            <person name="Heitman J."/>
            <person name="Hesse C."/>
            <person name="Hori C."/>
            <person name="Igarashi K."/>
            <person name="Jurgens J.A."/>
            <person name="Kallen N."/>
            <person name="Kersten P."/>
            <person name="Kohler A."/>
            <person name="Kuees U."/>
            <person name="Kumar T.K.A."/>
            <person name="Kuo A."/>
            <person name="LaButti K."/>
            <person name="Larrondo L.F."/>
            <person name="Lindquist E."/>
            <person name="Ling A."/>
            <person name="Lombard V."/>
            <person name="Lucas S."/>
            <person name="Lundell T."/>
            <person name="Martin R."/>
            <person name="McLaughlin D.J."/>
            <person name="Morgenstern I."/>
            <person name="Morin E."/>
            <person name="Murat C."/>
            <person name="Nagy L.G."/>
            <person name="Nolan M."/>
            <person name="Ohm R.A."/>
            <person name="Patyshakuliyeva A."/>
            <person name="Rokas A."/>
            <person name="Ruiz-Duenas F.J."/>
            <person name="Sabat G."/>
            <person name="Salamov A."/>
            <person name="Samejima M."/>
            <person name="Schmutz J."/>
            <person name="Slot J.C."/>
            <person name="St John F."/>
            <person name="Stenlid J."/>
            <person name="Sun H."/>
            <person name="Sun S."/>
            <person name="Syed K."/>
            <person name="Tsang A."/>
            <person name="Wiebenga A."/>
            <person name="Young D."/>
            <person name="Pisabarro A."/>
            <person name="Eastwood D.C."/>
            <person name="Martin F."/>
            <person name="Cullen D."/>
            <person name="Grigoriev I.V."/>
            <person name="Hibbett D.S."/>
        </authorList>
    </citation>
    <scope>NUCLEOTIDE SEQUENCE [LARGE SCALE GENOMIC DNA]</scope>
    <source>
        <strain evidence="2 3">DJM-731 SS1</strain>
    </source>
</reference>
<protein>
    <submittedName>
        <fullName evidence="2">Uncharacterized protein</fullName>
    </submittedName>
</protein>
<dbReference type="GeneID" id="63682834"/>
<organism evidence="2 3">
    <name type="scientific">Dacryopinax primogenitus (strain DJM 731)</name>
    <name type="common">Brown rot fungus</name>
    <dbReference type="NCBI Taxonomy" id="1858805"/>
    <lineage>
        <taxon>Eukaryota</taxon>
        <taxon>Fungi</taxon>
        <taxon>Dikarya</taxon>
        <taxon>Basidiomycota</taxon>
        <taxon>Agaricomycotina</taxon>
        <taxon>Dacrymycetes</taxon>
        <taxon>Dacrymycetales</taxon>
        <taxon>Dacrymycetaceae</taxon>
        <taxon>Dacryopinax</taxon>
    </lineage>
</organism>
<dbReference type="Proteomes" id="UP000030653">
    <property type="component" value="Unassembled WGS sequence"/>
</dbReference>
<dbReference type="AlphaFoldDB" id="M5GFT4"/>
<evidence type="ECO:0000256" key="1">
    <source>
        <dbReference type="SAM" id="MobiDB-lite"/>
    </source>
</evidence>
<feature type="compositionally biased region" description="Basic and acidic residues" evidence="1">
    <location>
        <begin position="129"/>
        <end position="139"/>
    </location>
</feature>
<dbReference type="OrthoDB" id="3358835at2759"/>
<keyword evidence="3" id="KW-1185">Reference proteome</keyword>
<name>M5GFT4_DACPD</name>
<proteinExistence type="predicted"/>
<feature type="region of interest" description="Disordered" evidence="1">
    <location>
        <begin position="175"/>
        <end position="206"/>
    </location>
</feature>